<dbReference type="Pfam" id="PF00483">
    <property type="entry name" value="NTP_transferase"/>
    <property type="match status" value="1"/>
</dbReference>
<reference evidence="5 6" key="1">
    <citation type="submission" date="2018-07" db="EMBL/GenBank/DDBJ databases">
        <title>The complete nuclear genome of the prasinophyte Chloropicon primus (CCMP1205).</title>
        <authorList>
            <person name="Pombert J.-F."/>
            <person name="Otis C."/>
            <person name="Turmel M."/>
            <person name="Lemieux C."/>
        </authorList>
    </citation>
    <scope>NUCLEOTIDE SEQUENCE [LARGE SCALE GENOMIC DNA]</scope>
    <source>
        <strain evidence="5 6">CCMP1205</strain>
    </source>
</reference>
<comment type="similarity">
    <text evidence="1">Belongs to the transferase hexapeptide repeat family.</text>
</comment>
<dbReference type="SUPFAM" id="SSF53448">
    <property type="entry name" value="Nucleotide-diphospho-sugar transferases"/>
    <property type="match status" value="1"/>
</dbReference>
<feature type="domain" description="Nucleotidyl transferase" evidence="2">
    <location>
        <begin position="5"/>
        <end position="210"/>
    </location>
</feature>
<evidence type="ECO:0000313" key="4">
    <source>
        <dbReference type="EMBL" id="CAD9715383.1"/>
    </source>
</evidence>
<keyword evidence="5" id="KW-0808">Transferase</keyword>
<gene>
    <name evidence="5" type="ORF">A3770_03p20800</name>
    <name evidence="4" type="ORF">CPRI1469_LOCUS4237</name>
</gene>
<protein>
    <submittedName>
        <fullName evidence="5">Nucleotide-diphospho-sugar transferase</fullName>
    </submittedName>
</protein>
<dbReference type="GO" id="GO:0016779">
    <property type="term" value="F:nucleotidyltransferase activity"/>
    <property type="evidence" value="ECO:0007669"/>
    <property type="project" value="UniProtKB-KW"/>
</dbReference>
<dbReference type="InterPro" id="IPR029044">
    <property type="entry name" value="Nucleotide-diphossugar_trans"/>
</dbReference>
<dbReference type="AlphaFoldDB" id="A0A5B8MJN0"/>
<dbReference type="EMBL" id="HBHL01006597">
    <property type="protein sequence ID" value="CAD9715383.1"/>
    <property type="molecule type" value="Transcribed_RNA"/>
</dbReference>
<dbReference type="PANTHER" id="PTHR22572">
    <property type="entry name" value="SUGAR-1-PHOSPHATE GUANYL TRANSFERASE"/>
    <property type="match status" value="1"/>
</dbReference>
<dbReference type="Gene3D" id="3.90.550.10">
    <property type="entry name" value="Spore Coat Polysaccharide Biosynthesis Protein SpsA, Chain A"/>
    <property type="match status" value="1"/>
</dbReference>
<dbReference type="InterPro" id="IPR005835">
    <property type="entry name" value="NTP_transferase_dom"/>
</dbReference>
<dbReference type="EMBL" id="CP031036">
    <property type="protein sequence ID" value="QDZ19562.1"/>
    <property type="molecule type" value="Genomic_DNA"/>
</dbReference>
<evidence type="ECO:0000259" key="3">
    <source>
        <dbReference type="Pfam" id="PF25087"/>
    </source>
</evidence>
<reference evidence="4" key="2">
    <citation type="submission" date="2021-01" db="EMBL/GenBank/DDBJ databases">
        <authorList>
            <person name="Corre E."/>
            <person name="Pelletier E."/>
            <person name="Niang G."/>
            <person name="Scheremetjew M."/>
            <person name="Finn R."/>
            <person name="Kale V."/>
            <person name="Holt S."/>
            <person name="Cochrane G."/>
            <person name="Meng A."/>
            <person name="Brown T."/>
            <person name="Cohen L."/>
        </authorList>
    </citation>
    <scope>NUCLEOTIDE SEQUENCE</scope>
    <source>
        <strain evidence="4">CCMP1205</strain>
    </source>
</reference>
<organism evidence="5 6">
    <name type="scientific">Chloropicon primus</name>
    <dbReference type="NCBI Taxonomy" id="1764295"/>
    <lineage>
        <taxon>Eukaryota</taxon>
        <taxon>Viridiplantae</taxon>
        <taxon>Chlorophyta</taxon>
        <taxon>Chloropicophyceae</taxon>
        <taxon>Chloropicales</taxon>
        <taxon>Chloropicaceae</taxon>
        <taxon>Chloropicon</taxon>
    </lineage>
</organism>
<feature type="domain" description="Mannose-1-phosphate guanyltransferase C-terminal" evidence="3">
    <location>
        <begin position="296"/>
        <end position="412"/>
    </location>
</feature>
<evidence type="ECO:0000256" key="1">
    <source>
        <dbReference type="ARBA" id="ARBA00007274"/>
    </source>
</evidence>
<dbReference type="Proteomes" id="UP000316726">
    <property type="component" value="Chromosome 3"/>
</dbReference>
<name>A0A5B8MJN0_9CHLO</name>
<accession>A0A5B8MJN0</accession>
<keyword evidence="6" id="KW-1185">Reference proteome</keyword>
<evidence type="ECO:0000313" key="5">
    <source>
        <dbReference type="EMBL" id="QDZ19562.1"/>
    </source>
</evidence>
<dbReference type="STRING" id="1764295.A0A5B8MJN0"/>
<proteinExistence type="inferred from homology"/>
<dbReference type="InterPro" id="IPR056729">
    <property type="entry name" value="GMPPB_C"/>
</dbReference>
<sequence length="414" mass="44618">MSATAVMMVGGPTKGTRFRPLSMTVMKPLFPIAGKPLVTHPVLACKKIPDLLQVVLIGFYTREEMGSLDTALLSRELGVPVTYVQEEAGGYGSAGGVNRFKEILLEGGPKYVFVLNCDVCSDYPLNEMLVFHKKHGGDATILVKKVSAEVAKDHGAVVLDPEGQGRVLHYAEKPGTLVSNTVNCGIYVFSCPQVFDAIGTLLSSRTDKDEHNLVPASMASKLKKNQSAAVLQQRLGMPEVFSFLAEKKVLYALESRGFWEQLKQPGSSLKFSALYLSVMGSELAHARARLKGGPEIVGNVYIHPDAEVHPSAKIGPNVTIEKGAMVAEGVRIKDCIILNDVQIMPNACLVNSIIGWNSVVGPWARIQGTEDYDSKMGVTILAEGVVVGPQVVVVSSVILPHKEIKVSVDNEIVL</sequence>
<evidence type="ECO:0000259" key="2">
    <source>
        <dbReference type="Pfam" id="PF00483"/>
    </source>
</evidence>
<dbReference type="InterPro" id="IPR050486">
    <property type="entry name" value="Mannose-1P_guanyltransferase"/>
</dbReference>
<dbReference type="Pfam" id="PF25087">
    <property type="entry name" value="GMPPB_C"/>
    <property type="match status" value="1"/>
</dbReference>
<dbReference type="Gene3D" id="2.160.10.10">
    <property type="entry name" value="Hexapeptide repeat proteins"/>
    <property type="match status" value="1"/>
</dbReference>
<dbReference type="OrthoDB" id="285674at2759"/>
<evidence type="ECO:0000313" key="6">
    <source>
        <dbReference type="Proteomes" id="UP000316726"/>
    </source>
</evidence>